<keyword evidence="1" id="KW-0812">Transmembrane</keyword>
<keyword evidence="1" id="KW-1133">Transmembrane helix</keyword>
<feature type="transmembrane region" description="Helical" evidence="1">
    <location>
        <begin position="56"/>
        <end position="75"/>
    </location>
</feature>
<organism evidence="2 3">
    <name type="scientific">Paspalum notatum var. saurae</name>
    <dbReference type="NCBI Taxonomy" id="547442"/>
    <lineage>
        <taxon>Eukaryota</taxon>
        <taxon>Viridiplantae</taxon>
        <taxon>Streptophyta</taxon>
        <taxon>Embryophyta</taxon>
        <taxon>Tracheophyta</taxon>
        <taxon>Spermatophyta</taxon>
        <taxon>Magnoliopsida</taxon>
        <taxon>Liliopsida</taxon>
        <taxon>Poales</taxon>
        <taxon>Poaceae</taxon>
        <taxon>PACMAD clade</taxon>
        <taxon>Panicoideae</taxon>
        <taxon>Andropogonodae</taxon>
        <taxon>Paspaleae</taxon>
        <taxon>Paspalinae</taxon>
        <taxon>Paspalum</taxon>
    </lineage>
</organism>
<dbReference type="AlphaFoldDB" id="A0AAQ3WG28"/>
<keyword evidence="3" id="KW-1185">Reference proteome</keyword>
<dbReference type="PANTHER" id="PTHR35292">
    <property type="entry name" value="EXPRESSED PROTEIN"/>
    <property type="match status" value="1"/>
</dbReference>
<evidence type="ECO:0000256" key="1">
    <source>
        <dbReference type="SAM" id="Phobius"/>
    </source>
</evidence>
<reference evidence="2 3" key="1">
    <citation type="submission" date="2024-02" db="EMBL/GenBank/DDBJ databases">
        <title>High-quality chromosome-scale genome assembly of Pensacola bahiagrass (Paspalum notatum Flugge var. saurae).</title>
        <authorList>
            <person name="Vega J.M."/>
            <person name="Podio M."/>
            <person name="Orjuela J."/>
            <person name="Siena L.A."/>
            <person name="Pessino S.C."/>
            <person name="Combes M.C."/>
            <person name="Mariac C."/>
            <person name="Albertini E."/>
            <person name="Pupilli F."/>
            <person name="Ortiz J.P.A."/>
            <person name="Leblanc O."/>
        </authorList>
    </citation>
    <scope>NUCLEOTIDE SEQUENCE [LARGE SCALE GENOMIC DNA]</scope>
    <source>
        <strain evidence="2">R1</strain>
        <tissue evidence="2">Leaf</tissue>
    </source>
</reference>
<evidence type="ECO:0000313" key="3">
    <source>
        <dbReference type="Proteomes" id="UP001341281"/>
    </source>
</evidence>
<dbReference type="Proteomes" id="UP001341281">
    <property type="component" value="Chromosome 02"/>
</dbReference>
<dbReference type="EMBL" id="CP144746">
    <property type="protein sequence ID" value="WVZ60325.1"/>
    <property type="molecule type" value="Genomic_DNA"/>
</dbReference>
<evidence type="ECO:0000313" key="2">
    <source>
        <dbReference type="EMBL" id="WVZ60325.1"/>
    </source>
</evidence>
<accession>A0AAQ3WG28</accession>
<dbReference type="PANTHER" id="PTHR35292:SF13">
    <property type="entry name" value="OS03G0581800 PROTEIN"/>
    <property type="match status" value="1"/>
</dbReference>
<name>A0AAQ3WG28_PASNO</name>
<protein>
    <submittedName>
        <fullName evidence="2">Uncharacterized protein</fullName>
    </submittedName>
</protein>
<sequence>MASRLVAAAASSPYLLGRLISRRGFSGPPYGYWRPHEKVNLWEGPMNPMMRKTSHFMLASITVWGALVYGWFYLFGMVDQNAKLV</sequence>
<proteinExistence type="predicted"/>
<keyword evidence="1" id="KW-0472">Membrane</keyword>
<gene>
    <name evidence="2" type="ORF">U9M48_010368</name>
</gene>